<protein>
    <submittedName>
        <fullName evidence="1">Uncharacterized protein</fullName>
    </submittedName>
</protein>
<dbReference type="RefSeq" id="WP_119910988.1">
    <property type="nucleotide sequence ID" value="NZ_QZCH01000014.1"/>
</dbReference>
<dbReference type="Pfam" id="PF09621">
    <property type="entry name" value="LcrR"/>
    <property type="match status" value="1"/>
</dbReference>
<proteinExistence type="predicted"/>
<dbReference type="Proteomes" id="UP000283255">
    <property type="component" value="Unassembled WGS sequence"/>
</dbReference>
<dbReference type="AlphaFoldDB" id="A0A418YE12"/>
<keyword evidence="2" id="KW-1185">Reference proteome</keyword>
<reference evidence="1 2" key="1">
    <citation type="submission" date="2018-09" db="EMBL/GenBank/DDBJ databases">
        <authorList>
            <person name="Wang F."/>
        </authorList>
    </citation>
    <scope>NUCLEOTIDE SEQUENCE [LARGE SCALE GENOMIC DNA]</scope>
    <source>
        <strain evidence="1 2">PLHSC7-2</strain>
    </source>
</reference>
<organism evidence="1 2">
    <name type="scientific">Motilimonas pumila</name>
    <dbReference type="NCBI Taxonomy" id="2303987"/>
    <lineage>
        <taxon>Bacteria</taxon>
        <taxon>Pseudomonadati</taxon>
        <taxon>Pseudomonadota</taxon>
        <taxon>Gammaproteobacteria</taxon>
        <taxon>Alteromonadales</taxon>
        <taxon>Alteromonadales genera incertae sedis</taxon>
        <taxon>Motilimonas</taxon>
    </lineage>
</organism>
<reference evidence="1 2" key="2">
    <citation type="submission" date="2019-01" db="EMBL/GenBank/DDBJ databases">
        <title>Motilimonas pumilus sp. nov., isolated from the gut of sea cucumber (Apostichopus japonicus).</title>
        <authorList>
            <person name="Wang F.-Q."/>
            <person name="Ren L.-H."/>
            <person name="Lin Y.-W."/>
            <person name="Sun G.-H."/>
            <person name="Du Z.-J."/>
            <person name="Zhao J.-X."/>
            <person name="Liu X.-J."/>
            <person name="Liu L.-J."/>
        </authorList>
    </citation>
    <scope>NUCLEOTIDE SEQUENCE [LARGE SCALE GENOMIC DNA]</scope>
    <source>
        <strain evidence="1 2">PLHSC7-2</strain>
    </source>
</reference>
<sequence>MQDPVTDALLQQGLQPQPETLGQSDIVLGMVVDWYGSRITYKVEQSTLMIICYERLNQKNKGLTNGFRDLMGLFLFVKSDVPAISHLTGKVDALPASDKAAGLTNQQLHRFYRDILQAPLAPDLGPDWYRWPIASLMTFRQHYRAMKAKA</sequence>
<dbReference type="EMBL" id="QZCH01000014">
    <property type="protein sequence ID" value="RJG42787.1"/>
    <property type="molecule type" value="Genomic_DNA"/>
</dbReference>
<gene>
    <name evidence="1" type="ORF">D1Z90_11905</name>
</gene>
<name>A0A418YE12_9GAMM</name>
<evidence type="ECO:0000313" key="2">
    <source>
        <dbReference type="Proteomes" id="UP000283255"/>
    </source>
</evidence>
<dbReference type="InterPro" id="IPR022797">
    <property type="entry name" value="LcrR/CesD2"/>
</dbReference>
<accession>A0A418YE12</accession>
<comment type="caution">
    <text evidence="1">The sequence shown here is derived from an EMBL/GenBank/DDBJ whole genome shotgun (WGS) entry which is preliminary data.</text>
</comment>
<evidence type="ECO:0000313" key="1">
    <source>
        <dbReference type="EMBL" id="RJG42787.1"/>
    </source>
</evidence>